<dbReference type="InterPro" id="IPR041588">
    <property type="entry name" value="Integrase_H2C2"/>
</dbReference>
<dbReference type="OrthoDB" id="6145458at2759"/>
<dbReference type="AlphaFoldDB" id="A0A8B6H4N0"/>
<proteinExistence type="predicted"/>
<name>A0A8B6H4N0_MYTGA</name>
<keyword evidence="3" id="KW-1185">Reference proteome</keyword>
<protein>
    <recommendedName>
        <fullName evidence="1">Integrase zinc-binding domain-containing protein</fullName>
    </recommendedName>
</protein>
<dbReference type="Gene3D" id="1.10.340.70">
    <property type="match status" value="1"/>
</dbReference>
<organism evidence="2 3">
    <name type="scientific">Mytilus galloprovincialis</name>
    <name type="common">Mediterranean mussel</name>
    <dbReference type="NCBI Taxonomy" id="29158"/>
    <lineage>
        <taxon>Eukaryota</taxon>
        <taxon>Metazoa</taxon>
        <taxon>Spiralia</taxon>
        <taxon>Lophotrochozoa</taxon>
        <taxon>Mollusca</taxon>
        <taxon>Bivalvia</taxon>
        <taxon>Autobranchia</taxon>
        <taxon>Pteriomorphia</taxon>
        <taxon>Mytilida</taxon>
        <taxon>Mytiloidea</taxon>
        <taxon>Mytilidae</taxon>
        <taxon>Mytilinae</taxon>
        <taxon>Mytilus</taxon>
    </lineage>
</organism>
<accession>A0A8B6H4N0</accession>
<evidence type="ECO:0000313" key="2">
    <source>
        <dbReference type="EMBL" id="VDI74301.1"/>
    </source>
</evidence>
<dbReference type="Proteomes" id="UP000596742">
    <property type="component" value="Unassembled WGS sequence"/>
</dbReference>
<dbReference type="PANTHER" id="PTHR47331">
    <property type="entry name" value="PHD-TYPE DOMAIN-CONTAINING PROTEIN"/>
    <property type="match status" value="1"/>
</dbReference>
<gene>
    <name evidence="2" type="ORF">MGAL_10B050556</name>
</gene>
<dbReference type="EMBL" id="UYJE01009538">
    <property type="protein sequence ID" value="VDI74301.1"/>
    <property type="molecule type" value="Genomic_DNA"/>
</dbReference>
<sequence>MFKIHRNRAKVTDITEIRMRNHFPDVYSDIATGKANNLQRQLGIFIRDDEILCCRGRLENADLCEGARKPFLLPRRDIITNLLIERVHNQKLHSGVLQTLGKLRQIYWIPKGRATVKQVIRHCKICQRLESVWSQVMHDEDVQNFASNSGIRWSFIIELSPWMGGFYERLVGLVKHSIRKTLKKKLLTNVQ</sequence>
<feature type="domain" description="Integrase zinc-binding" evidence="1">
    <location>
        <begin position="81"/>
        <end position="128"/>
    </location>
</feature>
<evidence type="ECO:0000313" key="3">
    <source>
        <dbReference type="Proteomes" id="UP000596742"/>
    </source>
</evidence>
<comment type="caution">
    <text evidence="2">The sequence shown here is derived from an EMBL/GenBank/DDBJ whole genome shotgun (WGS) entry which is preliminary data.</text>
</comment>
<reference evidence="2" key="1">
    <citation type="submission" date="2018-11" db="EMBL/GenBank/DDBJ databases">
        <authorList>
            <person name="Alioto T."/>
            <person name="Alioto T."/>
        </authorList>
    </citation>
    <scope>NUCLEOTIDE SEQUENCE</scope>
</reference>
<dbReference type="PANTHER" id="PTHR47331:SF2">
    <property type="match status" value="1"/>
</dbReference>
<dbReference type="Pfam" id="PF17921">
    <property type="entry name" value="Integrase_H2C2"/>
    <property type="match status" value="1"/>
</dbReference>
<evidence type="ECO:0000259" key="1">
    <source>
        <dbReference type="Pfam" id="PF17921"/>
    </source>
</evidence>